<feature type="compositionally biased region" description="Low complexity" evidence="6">
    <location>
        <begin position="126"/>
        <end position="147"/>
    </location>
</feature>
<dbReference type="Gene3D" id="2.30.29.30">
    <property type="entry name" value="Pleckstrin-homology domain (PH domain)/Phosphotyrosine-binding domain (PTB)"/>
    <property type="match status" value="1"/>
</dbReference>
<feature type="compositionally biased region" description="Low complexity" evidence="6">
    <location>
        <begin position="726"/>
        <end position="736"/>
    </location>
</feature>
<feature type="region of interest" description="Disordered" evidence="6">
    <location>
        <begin position="726"/>
        <end position="802"/>
    </location>
</feature>
<evidence type="ECO:0000259" key="7">
    <source>
        <dbReference type="PROSITE" id="PS50003"/>
    </source>
</evidence>
<feature type="compositionally biased region" description="Polar residues" evidence="6">
    <location>
        <begin position="114"/>
        <end position="125"/>
    </location>
</feature>
<feature type="compositionally biased region" description="Polar residues" evidence="6">
    <location>
        <begin position="149"/>
        <end position="167"/>
    </location>
</feature>
<feature type="compositionally biased region" description="Polar residues" evidence="6">
    <location>
        <begin position="59"/>
        <end position="71"/>
    </location>
</feature>
<dbReference type="RefSeq" id="XP_001745403.1">
    <property type="nucleotide sequence ID" value="XM_001745351.1"/>
</dbReference>
<gene>
    <name evidence="8" type="ORF">MONBRDRAFT_24955</name>
</gene>
<evidence type="ECO:0000256" key="4">
    <source>
        <dbReference type="PROSITE-ProRule" id="PRU00432"/>
    </source>
</evidence>
<keyword evidence="5" id="KW-0175">Coiled coil</keyword>
<evidence type="ECO:0000256" key="6">
    <source>
        <dbReference type="SAM" id="MobiDB-lite"/>
    </source>
</evidence>
<keyword evidence="2 4" id="KW-0863">Zinc-finger</keyword>
<dbReference type="InterPro" id="IPR001562">
    <property type="entry name" value="Znf_Btk_motif"/>
</dbReference>
<feature type="compositionally biased region" description="Polar residues" evidence="6">
    <location>
        <begin position="1252"/>
        <end position="1262"/>
    </location>
</feature>
<dbReference type="eggNOG" id="KOG2059">
    <property type="taxonomic scope" value="Eukaryota"/>
</dbReference>
<feature type="region of interest" description="Disordered" evidence="6">
    <location>
        <begin position="1252"/>
        <end position="1321"/>
    </location>
</feature>
<dbReference type="SUPFAM" id="SSF50729">
    <property type="entry name" value="PH domain-like"/>
    <property type="match status" value="1"/>
</dbReference>
<dbReference type="SUPFAM" id="SSF57997">
    <property type="entry name" value="Tropomyosin"/>
    <property type="match status" value="1"/>
</dbReference>
<dbReference type="GO" id="GO:0043325">
    <property type="term" value="F:phosphatidylinositol-3,4-bisphosphate binding"/>
    <property type="evidence" value="ECO:0000318"/>
    <property type="project" value="GO_Central"/>
</dbReference>
<evidence type="ECO:0000256" key="2">
    <source>
        <dbReference type="ARBA" id="ARBA00022771"/>
    </source>
</evidence>
<dbReference type="GO" id="GO:0005543">
    <property type="term" value="F:phospholipid binding"/>
    <property type="evidence" value="ECO:0000318"/>
    <property type="project" value="GO_Central"/>
</dbReference>
<feature type="coiled-coil region" evidence="5">
    <location>
        <begin position="269"/>
        <end position="306"/>
    </location>
</feature>
<dbReference type="InterPro" id="IPR051707">
    <property type="entry name" value="PI-Interact_SigTrans_Reg"/>
</dbReference>
<evidence type="ECO:0000313" key="8">
    <source>
        <dbReference type="EMBL" id="EDQ89981.1"/>
    </source>
</evidence>
<dbReference type="EMBL" id="CH991549">
    <property type="protein sequence ID" value="EDQ89981.1"/>
    <property type="molecule type" value="Genomic_DNA"/>
</dbReference>
<reference evidence="8 9" key="1">
    <citation type="journal article" date="2008" name="Nature">
        <title>The genome of the choanoflagellate Monosiga brevicollis and the origin of metazoans.</title>
        <authorList>
            <consortium name="JGI Sequencing"/>
            <person name="King N."/>
            <person name="Westbrook M.J."/>
            <person name="Young S.L."/>
            <person name="Kuo A."/>
            <person name="Abedin M."/>
            <person name="Chapman J."/>
            <person name="Fairclough S."/>
            <person name="Hellsten U."/>
            <person name="Isogai Y."/>
            <person name="Letunic I."/>
            <person name="Marr M."/>
            <person name="Pincus D."/>
            <person name="Putnam N."/>
            <person name="Rokas A."/>
            <person name="Wright K.J."/>
            <person name="Zuzow R."/>
            <person name="Dirks W."/>
            <person name="Good M."/>
            <person name="Goodstein D."/>
            <person name="Lemons D."/>
            <person name="Li W."/>
            <person name="Lyons J.B."/>
            <person name="Morris A."/>
            <person name="Nichols S."/>
            <person name="Richter D.J."/>
            <person name="Salamov A."/>
            <person name="Bork P."/>
            <person name="Lim W.A."/>
            <person name="Manning G."/>
            <person name="Miller W.T."/>
            <person name="McGinnis W."/>
            <person name="Shapiro H."/>
            <person name="Tjian R."/>
            <person name="Grigoriev I.V."/>
            <person name="Rokhsar D."/>
        </authorList>
    </citation>
    <scope>NUCLEOTIDE SEQUENCE [LARGE SCALE GENOMIC DNA]</scope>
    <source>
        <strain evidence="9">MX1 / ATCC 50154</strain>
    </source>
</reference>
<feature type="compositionally biased region" description="Low complexity" evidence="6">
    <location>
        <begin position="874"/>
        <end position="885"/>
    </location>
</feature>
<feature type="region of interest" description="Disordered" evidence="6">
    <location>
        <begin position="343"/>
        <end position="490"/>
    </location>
</feature>
<evidence type="ECO:0000313" key="9">
    <source>
        <dbReference type="Proteomes" id="UP000001357"/>
    </source>
</evidence>
<dbReference type="SMART" id="SM00233">
    <property type="entry name" value="PH"/>
    <property type="match status" value="1"/>
</dbReference>
<dbReference type="InParanoid" id="A9UY87"/>
<dbReference type="KEGG" id="mbr:MONBRDRAFT_24955"/>
<evidence type="ECO:0000256" key="3">
    <source>
        <dbReference type="ARBA" id="ARBA00022833"/>
    </source>
</evidence>
<dbReference type="GO" id="GO:0008270">
    <property type="term" value="F:zinc ion binding"/>
    <property type="evidence" value="ECO:0007669"/>
    <property type="project" value="UniProtKB-KW"/>
</dbReference>
<dbReference type="PANTHER" id="PTHR14336:SF8">
    <property type="entry name" value="PROTEIN OPY1"/>
    <property type="match status" value="1"/>
</dbReference>
<dbReference type="STRING" id="81824.A9UY87"/>
<sequence>MVEPTPLPDDVGDPPVGEATARGSTSSNPLRRIRRRKMANSEEDGNGTPKNAEDAIGASPNTLAAPSTLPTRGSKLLQRVLPKRNTQSSTPPSQSIQPIQPVQPVQPAILVDDGSSQTGDNSDTHSASYSPSAASASHPASSLGASAQAAYTSPQDTNPASSISVSPGSLPGGAIAPATGSGVQEHPTTTVDEESDSIDSDDSAESSGRHRKYGLKRDDLDMELRDNEKRRQQAEDRFKRAVEQLTSSGRPEPSSHSIQRFNISRDPMMREYQHARHQLEKRTKKLEKLRKEMDEVQKQLDSRRTKPTATELIGAKMNIVKRSSVVVSMCFDWGLHSLRAAGRGDDVGSEAGGDNTTPVNPERGRSRTKREEKITGRHRSASPERENATEGKDESIEALNGYTGSPGRGTAQVDDFPPDEGTPRFLRSRRSQKSLPPELRDQIEDRRPNRLKRLINMSNPLTPRKNKDKQSSGADVEPEAGQSFGSSPMASVSQPVALDMQNGLQHTATAELIQHIKSILLEDPRLDLENKFDVLQQLQSYVFTLEERLAAQQQRNLELETALSNTQEQLQKRQSTLAMLDKQRTNNQSALLEMINDFHADFVEKLDRHERRFGEARTTLDTIHSDVERQMVTMRDIQTRANDFLQELQMKAEHLETELSTGFWVNLHENFSETFQSLTGRQGSAPRILIFGAGSHADSPATTERLCRPRQGPGYSLAVLVLTTSKEGTENGNTTEKGGHDDNGHSIGDGHGAGDSEAAKVKGAPQMMSCSGASGEGKRKRKRKREREREKENKHKNKKINATQQLEFNVQCMRRLTKREVNKRKRELLLLSKSSLSHTQTLSLSLSLSSNTHTFQEEVKVRPESHINMGEGQSSNSSSNSSNSSIGGGGGIIGWRKRGVLWKKAQGTSLLGRDNFKRRTFILTDTCLSYYSGVDISEMKQKGQIPLTKIRAVEVAHATPWGRSNMIQVVHDDAILYVDAESQAERQDWIDEIRSACQEGQNVSSKHYNYHPGVFHKGEWTCCATKEQGGGCKPAFKYSHKSKAPINLSDAKDRTTVAYFYDRHYEDDDLDPDEMSDAMLADMPTSHSGAAPYGGTAVPRAQSIAGQYEIMNQDFQDLDVAMFQPKAADGSTAKPLLESHYTSVPNADDDPSYAALGARSIASSEEYEGWHVRAREASTYHPASIASNYSQASIYSTLDGVNKQYSKVTKPGHESHYARLERGWLLSLLVLCIPRVISWQRIKVERGKFNQSCHLSQPARQQETAKEMSWVSRRMVSSPRKQQPAETRPNPRPPTPQHDSQPRRRRGREKEKGTNPAFQAQ</sequence>
<organism evidence="8 9">
    <name type="scientific">Monosiga brevicollis</name>
    <name type="common">Choanoflagellate</name>
    <dbReference type="NCBI Taxonomy" id="81824"/>
    <lineage>
        <taxon>Eukaryota</taxon>
        <taxon>Choanoflagellata</taxon>
        <taxon>Craspedida</taxon>
        <taxon>Salpingoecidae</taxon>
        <taxon>Monosiga</taxon>
    </lineage>
</organism>
<feature type="compositionally biased region" description="Basic and acidic residues" evidence="6">
    <location>
        <begin position="438"/>
        <end position="448"/>
    </location>
</feature>
<feature type="compositionally biased region" description="Basic and acidic residues" evidence="6">
    <location>
        <begin position="362"/>
        <end position="395"/>
    </location>
</feature>
<accession>A9UY87</accession>
<name>A9UY87_MONBE</name>
<dbReference type="Proteomes" id="UP000001357">
    <property type="component" value="Unassembled WGS sequence"/>
</dbReference>
<dbReference type="GO" id="GO:0005886">
    <property type="term" value="C:plasma membrane"/>
    <property type="evidence" value="ECO:0000318"/>
    <property type="project" value="GO_Central"/>
</dbReference>
<dbReference type="Pfam" id="PF00169">
    <property type="entry name" value="PH"/>
    <property type="match status" value="1"/>
</dbReference>
<evidence type="ECO:0000256" key="1">
    <source>
        <dbReference type="ARBA" id="ARBA00022723"/>
    </source>
</evidence>
<feature type="region of interest" description="Disordered" evidence="6">
    <location>
        <begin position="867"/>
        <end position="888"/>
    </location>
</feature>
<dbReference type="InterPro" id="IPR001849">
    <property type="entry name" value="PH_domain"/>
</dbReference>
<dbReference type="PROSITE" id="PS50003">
    <property type="entry name" value="PH_DOMAIN"/>
    <property type="match status" value="1"/>
</dbReference>
<dbReference type="GeneID" id="5890694"/>
<feature type="compositionally biased region" description="Basic and acidic residues" evidence="6">
    <location>
        <begin position="215"/>
        <end position="236"/>
    </location>
</feature>
<proteinExistence type="predicted"/>
<dbReference type="InterPro" id="IPR011993">
    <property type="entry name" value="PH-like_dom_sf"/>
</dbReference>
<protein>
    <recommendedName>
        <fullName evidence="7">PH domain-containing protein</fullName>
    </recommendedName>
</protein>
<keyword evidence="3" id="KW-0862">Zinc</keyword>
<keyword evidence="1" id="KW-0479">Metal-binding</keyword>
<feature type="region of interest" description="Disordered" evidence="6">
    <location>
        <begin position="1"/>
        <end position="236"/>
    </location>
</feature>
<evidence type="ECO:0000256" key="5">
    <source>
        <dbReference type="SAM" id="Coils"/>
    </source>
</evidence>
<dbReference type="CDD" id="cd01238">
    <property type="entry name" value="PH_Btk"/>
    <property type="match status" value="1"/>
</dbReference>
<feature type="compositionally biased region" description="Low complexity" evidence="6">
    <location>
        <begin position="86"/>
        <end position="107"/>
    </location>
</feature>
<dbReference type="PROSITE" id="PS51113">
    <property type="entry name" value="ZF_BTK"/>
    <property type="match status" value="1"/>
</dbReference>
<keyword evidence="9" id="KW-1185">Reference proteome</keyword>
<dbReference type="PANTHER" id="PTHR14336">
    <property type="entry name" value="TANDEM PH DOMAIN CONTAINING PROTEIN"/>
    <property type="match status" value="1"/>
</dbReference>
<feature type="coiled-coil region" evidence="5">
    <location>
        <begin position="535"/>
        <end position="583"/>
    </location>
</feature>
<feature type="compositionally biased region" description="Acidic residues" evidence="6">
    <location>
        <begin position="191"/>
        <end position="204"/>
    </location>
</feature>
<dbReference type="GO" id="GO:0035556">
    <property type="term" value="P:intracellular signal transduction"/>
    <property type="evidence" value="ECO:0007669"/>
    <property type="project" value="InterPro"/>
</dbReference>
<feature type="domain" description="PH" evidence="7">
    <location>
        <begin position="894"/>
        <end position="998"/>
    </location>
</feature>